<evidence type="ECO:0000256" key="6">
    <source>
        <dbReference type="ARBA" id="ARBA00023136"/>
    </source>
</evidence>
<evidence type="ECO:0000259" key="8">
    <source>
        <dbReference type="PROSITE" id="PS50928"/>
    </source>
</evidence>
<accession>A0A6N7YXT2</accession>
<dbReference type="GO" id="GO:0005886">
    <property type="term" value="C:plasma membrane"/>
    <property type="evidence" value="ECO:0007669"/>
    <property type="project" value="UniProtKB-SubCell"/>
</dbReference>
<evidence type="ECO:0000256" key="5">
    <source>
        <dbReference type="ARBA" id="ARBA00022989"/>
    </source>
</evidence>
<feature type="transmembrane region" description="Helical" evidence="7">
    <location>
        <begin position="103"/>
        <end position="125"/>
    </location>
</feature>
<dbReference type="AlphaFoldDB" id="A0A6N7YXT2"/>
<dbReference type="GO" id="GO:0055085">
    <property type="term" value="P:transmembrane transport"/>
    <property type="evidence" value="ECO:0007669"/>
    <property type="project" value="InterPro"/>
</dbReference>
<dbReference type="SUPFAM" id="SSF161098">
    <property type="entry name" value="MetI-like"/>
    <property type="match status" value="1"/>
</dbReference>
<evidence type="ECO:0000256" key="4">
    <source>
        <dbReference type="ARBA" id="ARBA00022692"/>
    </source>
</evidence>
<evidence type="ECO:0000313" key="9">
    <source>
        <dbReference type="EMBL" id="MTD56682.1"/>
    </source>
</evidence>
<dbReference type="EMBL" id="WMBA01000037">
    <property type="protein sequence ID" value="MTD56682.1"/>
    <property type="molecule type" value="Genomic_DNA"/>
</dbReference>
<comment type="similarity">
    <text evidence="7">Belongs to the binding-protein-dependent transport system permease family.</text>
</comment>
<dbReference type="InterPro" id="IPR035906">
    <property type="entry name" value="MetI-like_sf"/>
</dbReference>
<feature type="transmembrane region" description="Helical" evidence="7">
    <location>
        <begin position="73"/>
        <end position="91"/>
    </location>
</feature>
<evidence type="ECO:0000256" key="1">
    <source>
        <dbReference type="ARBA" id="ARBA00004651"/>
    </source>
</evidence>
<dbReference type="Proteomes" id="UP000440096">
    <property type="component" value="Unassembled WGS sequence"/>
</dbReference>
<reference evidence="9 10" key="1">
    <citation type="submission" date="2019-11" db="EMBL/GenBank/DDBJ databases">
        <title>Draft genome of Amycolatopsis RM579.</title>
        <authorList>
            <person name="Duangmal K."/>
            <person name="Mingma R."/>
        </authorList>
    </citation>
    <scope>NUCLEOTIDE SEQUENCE [LARGE SCALE GENOMIC DNA]</scope>
    <source>
        <strain evidence="9 10">RM579</strain>
    </source>
</reference>
<dbReference type="CDD" id="cd06261">
    <property type="entry name" value="TM_PBP2"/>
    <property type="match status" value="1"/>
</dbReference>
<keyword evidence="6 7" id="KW-0472">Membrane</keyword>
<comment type="caution">
    <text evidence="9">The sequence shown here is derived from an EMBL/GenBank/DDBJ whole genome shotgun (WGS) entry which is preliminary data.</text>
</comment>
<keyword evidence="4 7" id="KW-0812">Transmembrane</keyword>
<dbReference type="InterPro" id="IPR000515">
    <property type="entry name" value="MetI-like"/>
</dbReference>
<feature type="transmembrane region" description="Helical" evidence="7">
    <location>
        <begin position="131"/>
        <end position="150"/>
    </location>
</feature>
<evidence type="ECO:0000256" key="2">
    <source>
        <dbReference type="ARBA" id="ARBA00022448"/>
    </source>
</evidence>
<dbReference type="PANTHER" id="PTHR30151:SF0">
    <property type="entry name" value="ABC TRANSPORTER PERMEASE PROTEIN MJ0413-RELATED"/>
    <property type="match status" value="1"/>
</dbReference>
<keyword evidence="5 7" id="KW-1133">Transmembrane helix</keyword>
<dbReference type="PROSITE" id="PS50928">
    <property type="entry name" value="ABC_TM1"/>
    <property type="match status" value="1"/>
</dbReference>
<dbReference type="Pfam" id="PF00528">
    <property type="entry name" value="BPD_transp_1"/>
    <property type="match status" value="1"/>
</dbReference>
<keyword evidence="3" id="KW-1003">Cell membrane</keyword>
<protein>
    <submittedName>
        <fullName evidence="9">ABC transporter permease subunit</fullName>
    </submittedName>
</protein>
<dbReference type="PANTHER" id="PTHR30151">
    <property type="entry name" value="ALKANE SULFONATE ABC TRANSPORTER-RELATED, MEMBRANE SUBUNIT"/>
    <property type="match status" value="1"/>
</dbReference>
<evidence type="ECO:0000256" key="7">
    <source>
        <dbReference type="RuleBase" id="RU363032"/>
    </source>
</evidence>
<evidence type="ECO:0000313" key="10">
    <source>
        <dbReference type="Proteomes" id="UP000440096"/>
    </source>
</evidence>
<comment type="subcellular location">
    <subcellularLocation>
        <location evidence="1 7">Cell membrane</location>
        <topology evidence="1 7">Multi-pass membrane protein</topology>
    </subcellularLocation>
</comment>
<feature type="transmembrane region" description="Helical" evidence="7">
    <location>
        <begin position="227"/>
        <end position="248"/>
    </location>
</feature>
<proteinExistence type="inferred from homology"/>
<dbReference type="Gene3D" id="1.10.3720.10">
    <property type="entry name" value="MetI-like"/>
    <property type="match status" value="1"/>
</dbReference>
<gene>
    <name evidence="9" type="ORF">GKO32_22325</name>
</gene>
<feature type="transmembrane region" description="Helical" evidence="7">
    <location>
        <begin position="171"/>
        <end position="201"/>
    </location>
</feature>
<name>A0A6N7YXT2_9PSEU</name>
<evidence type="ECO:0000256" key="3">
    <source>
        <dbReference type="ARBA" id="ARBA00022475"/>
    </source>
</evidence>
<sequence length="267" mass="29178">MKRWGPFVRRWLVFIAFLVLWQLATVRAGNPYFPPPLEIAKTAGQVWFTGPASHLFVTDAVTGDVLPSLGRLALGWLIAVAVGVPIGLALGRSPLVTDYVSTMFFFARSVPATLLVPVFLVMFGIGPRMEIVTILWGTVWPILLNTIDGARSVDDVKLDTSRAFRISRPHWVFGVVLPAALPKVFAGMRLALSIAVILMIVSELTGADSGIGFRMITAQGGSQLTEMWVWIVLVSVLGYLSNLLLTAVERRALAWHPGFRPDKLDAG</sequence>
<feature type="domain" description="ABC transmembrane type-1" evidence="8">
    <location>
        <begin position="65"/>
        <end position="249"/>
    </location>
</feature>
<keyword evidence="2 7" id="KW-0813">Transport</keyword>
<organism evidence="9 10">
    <name type="scientific">Amycolatopsis pithecellobii</name>
    <dbReference type="NCBI Taxonomy" id="664692"/>
    <lineage>
        <taxon>Bacteria</taxon>
        <taxon>Bacillati</taxon>
        <taxon>Actinomycetota</taxon>
        <taxon>Actinomycetes</taxon>
        <taxon>Pseudonocardiales</taxon>
        <taxon>Pseudonocardiaceae</taxon>
        <taxon>Amycolatopsis</taxon>
    </lineage>
</organism>
<keyword evidence="10" id="KW-1185">Reference proteome</keyword>